<dbReference type="EMBL" id="LBJM01000062">
    <property type="protein sequence ID" value="RXH38180.1"/>
    <property type="molecule type" value="Genomic_DNA"/>
</dbReference>
<protein>
    <submittedName>
        <fullName evidence="1">Uncharacterized protein</fullName>
    </submittedName>
</protein>
<sequence length="87" mass="9058">MSFALGAKAIVSLNGSDQSIFLTALLLTSAHETLLRREFFVASALYAMNFVGMGGTGGAVYVGNGKIVGMGVGNFRYSGTYIEQAVA</sequence>
<name>A0A4Q0SI32_9BRAD</name>
<proteinExistence type="predicted"/>
<reference evidence="1 2" key="1">
    <citation type="submission" date="2015-04" db="EMBL/GenBank/DDBJ databases">
        <title>Comparative genomics of rhizobia nodulating Arachis hypogaea in China.</title>
        <authorList>
            <person name="Li Y."/>
        </authorList>
    </citation>
    <scope>NUCLEOTIDE SEQUENCE [LARGE SCALE GENOMIC DNA]</scope>
    <source>
        <strain evidence="1 2">CCBAU 51787</strain>
    </source>
</reference>
<evidence type="ECO:0000313" key="2">
    <source>
        <dbReference type="Proteomes" id="UP000290565"/>
    </source>
</evidence>
<comment type="caution">
    <text evidence="1">The sequence shown here is derived from an EMBL/GenBank/DDBJ whole genome shotgun (WGS) entry which is preliminary data.</text>
</comment>
<dbReference type="AlphaFoldDB" id="A0A4Q0SI32"/>
<dbReference type="Proteomes" id="UP000290565">
    <property type="component" value="Unassembled WGS sequence"/>
</dbReference>
<dbReference type="RefSeq" id="WP_128946004.1">
    <property type="nucleotide sequence ID" value="NZ_LBJM01000062.1"/>
</dbReference>
<evidence type="ECO:0000313" key="1">
    <source>
        <dbReference type="EMBL" id="RXH38180.1"/>
    </source>
</evidence>
<organism evidence="1 2">
    <name type="scientific">Bradyrhizobium zhanjiangense</name>
    <dbReference type="NCBI Taxonomy" id="1325107"/>
    <lineage>
        <taxon>Bacteria</taxon>
        <taxon>Pseudomonadati</taxon>
        <taxon>Pseudomonadota</taxon>
        <taxon>Alphaproteobacteria</taxon>
        <taxon>Hyphomicrobiales</taxon>
        <taxon>Nitrobacteraceae</taxon>
        <taxon>Bradyrhizobium</taxon>
    </lineage>
</organism>
<gene>
    <name evidence="1" type="ORF">XH94_23165</name>
</gene>
<accession>A0A4Q0SI32</accession>